<name>A0A6A6ZKH1_9PLEO</name>
<dbReference type="Proteomes" id="UP000799424">
    <property type="component" value="Unassembled WGS sequence"/>
</dbReference>
<feature type="compositionally biased region" description="Low complexity" evidence="2">
    <location>
        <begin position="448"/>
        <end position="458"/>
    </location>
</feature>
<accession>A0A6A6ZKH1</accession>
<evidence type="ECO:0000256" key="2">
    <source>
        <dbReference type="SAM" id="MobiDB-lite"/>
    </source>
</evidence>
<dbReference type="EMBL" id="MU006238">
    <property type="protein sequence ID" value="KAF2821263.1"/>
    <property type="molecule type" value="Genomic_DNA"/>
</dbReference>
<evidence type="ECO:0000313" key="3">
    <source>
        <dbReference type="EMBL" id="KAF2821263.1"/>
    </source>
</evidence>
<feature type="region of interest" description="Disordered" evidence="2">
    <location>
        <begin position="111"/>
        <end position="133"/>
    </location>
</feature>
<feature type="region of interest" description="Disordered" evidence="2">
    <location>
        <begin position="1"/>
        <end position="86"/>
    </location>
</feature>
<feature type="coiled-coil region" evidence="1">
    <location>
        <begin position="490"/>
        <end position="524"/>
    </location>
</feature>
<reference evidence="3" key="1">
    <citation type="journal article" date="2020" name="Stud. Mycol.">
        <title>101 Dothideomycetes genomes: a test case for predicting lifestyles and emergence of pathogens.</title>
        <authorList>
            <person name="Haridas S."/>
            <person name="Albert R."/>
            <person name="Binder M."/>
            <person name="Bloem J."/>
            <person name="Labutti K."/>
            <person name="Salamov A."/>
            <person name="Andreopoulos B."/>
            <person name="Baker S."/>
            <person name="Barry K."/>
            <person name="Bills G."/>
            <person name="Bluhm B."/>
            <person name="Cannon C."/>
            <person name="Castanera R."/>
            <person name="Culley D."/>
            <person name="Daum C."/>
            <person name="Ezra D."/>
            <person name="Gonzalez J."/>
            <person name="Henrissat B."/>
            <person name="Kuo A."/>
            <person name="Liang C."/>
            <person name="Lipzen A."/>
            <person name="Lutzoni F."/>
            <person name="Magnuson J."/>
            <person name="Mondo S."/>
            <person name="Nolan M."/>
            <person name="Ohm R."/>
            <person name="Pangilinan J."/>
            <person name="Park H.-J."/>
            <person name="Ramirez L."/>
            <person name="Alfaro M."/>
            <person name="Sun H."/>
            <person name="Tritt A."/>
            <person name="Yoshinaga Y."/>
            <person name="Zwiers L.-H."/>
            <person name="Turgeon B."/>
            <person name="Goodwin S."/>
            <person name="Spatafora J."/>
            <person name="Crous P."/>
            <person name="Grigoriev I."/>
        </authorList>
    </citation>
    <scope>NUCLEOTIDE SEQUENCE</scope>
    <source>
        <strain evidence="3">CBS 113818</strain>
    </source>
</reference>
<gene>
    <name evidence="3" type="ORF">CC86DRAFT_427497</name>
</gene>
<feature type="compositionally biased region" description="Polar residues" evidence="2">
    <location>
        <begin position="343"/>
        <end position="373"/>
    </location>
</feature>
<proteinExistence type="predicted"/>
<sequence length="635" mass="70631">MDFFNQLLTTDFSQTSQLPQNNGNGNGNMSGKPPPQAPNVQGQRSQMQPAGAQLNMTFLTSMPSQAQLHPQRQVQQQRPQSQTARMSTFWNQQAGPDFSHATNIAAQARARGVQNQLNTQQRSHVSTPDNPNAMTANQRLAEIARQKQLKNQVKKGQQNRGQQVMSPYATPPQRLPSGLCQPTPQQTPSTQRVAGSAQQMPIDLTFDDSNMAPANYQPGRPGTTQPAQQRTPTDPHGQAINYQHAPAEQAQVPKYQRIPTGQVTYQQGVTIGQAQKSYSQRGSPGQGLSQQRVTPGQTQGLNQQHITPGQAQTLNQRVSPAQGRNQQLATPGKTPVYNFVAPSRSQQSPPGCFSSPQVRTPEPNLQQQTPPSSVLGQKRVFDNIAGTKAQVYKRQATTGANGSPHAHAVQPTANIQAQYARQRQEAQMFKQRQDAHTLKQQENAQMLKQQQEAAAHNAAQEKARRDHAQKLAREQAVQARFNEKALAAEAKRVADKQAKAEKKAKAAEAKKAAAEEARYAEEKRKYDGYTVEKETKLVRLEVLRHDRFAIYHHYNEYLELFPLDKDAGERRDPYLNYLLANRKMPYDADSDLALAITYAQANWERYMQYPRDITQAANAQREKVANIAAGGIQKR</sequence>
<feature type="region of interest" description="Disordered" evidence="2">
    <location>
        <begin position="148"/>
        <end position="239"/>
    </location>
</feature>
<protein>
    <submittedName>
        <fullName evidence="3">Uncharacterized protein</fullName>
    </submittedName>
</protein>
<feature type="compositionally biased region" description="Low complexity" evidence="2">
    <location>
        <begin position="181"/>
        <end position="191"/>
    </location>
</feature>
<dbReference type="AlphaFoldDB" id="A0A6A6ZKH1"/>
<feature type="compositionally biased region" description="Polar residues" evidence="2">
    <location>
        <begin position="222"/>
        <end position="232"/>
    </location>
</feature>
<feature type="compositionally biased region" description="Low complexity" evidence="2">
    <location>
        <begin position="65"/>
        <end position="82"/>
    </location>
</feature>
<organism evidence="3 4">
    <name type="scientific">Ophiobolus disseminans</name>
    <dbReference type="NCBI Taxonomy" id="1469910"/>
    <lineage>
        <taxon>Eukaryota</taxon>
        <taxon>Fungi</taxon>
        <taxon>Dikarya</taxon>
        <taxon>Ascomycota</taxon>
        <taxon>Pezizomycotina</taxon>
        <taxon>Dothideomycetes</taxon>
        <taxon>Pleosporomycetidae</taxon>
        <taxon>Pleosporales</taxon>
        <taxon>Pleosporineae</taxon>
        <taxon>Phaeosphaeriaceae</taxon>
        <taxon>Ophiobolus</taxon>
    </lineage>
</organism>
<keyword evidence="1" id="KW-0175">Coiled coil</keyword>
<feature type="compositionally biased region" description="Polar residues" evidence="2">
    <location>
        <begin position="38"/>
        <end position="64"/>
    </location>
</feature>
<feature type="region of interest" description="Disordered" evidence="2">
    <location>
        <begin position="274"/>
        <end position="373"/>
    </location>
</feature>
<evidence type="ECO:0000313" key="4">
    <source>
        <dbReference type="Proteomes" id="UP000799424"/>
    </source>
</evidence>
<feature type="compositionally biased region" description="Polar residues" evidence="2">
    <location>
        <begin position="149"/>
        <end position="165"/>
    </location>
</feature>
<feature type="region of interest" description="Disordered" evidence="2">
    <location>
        <begin position="447"/>
        <end position="467"/>
    </location>
</feature>
<dbReference type="OrthoDB" id="3692269at2759"/>
<evidence type="ECO:0000256" key="1">
    <source>
        <dbReference type="SAM" id="Coils"/>
    </source>
</evidence>
<feature type="compositionally biased region" description="Polar residues" evidence="2">
    <location>
        <begin position="113"/>
        <end position="133"/>
    </location>
</feature>
<feature type="compositionally biased region" description="Polar residues" evidence="2">
    <location>
        <begin position="1"/>
        <end position="20"/>
    </location>
</feature>
<keyword evidence="4" id="KW-1185">Reference proteome</keyword>
<feature type="compositionally biased region" description="Polar residues" evidence="2">
    <location>
        <begin position="274"/>
        <end position="329"/>
    </location>
</feature>